<reference evidence="2 3" key="1">
    <citation type="journal article" date="2013" name="Curr. Biol.">
        <title>The Genome of the Foraminiferan Reticulomyxa filosa.</title>
        <authorList>
            <person name="Glockner G."/>
            <person name="Hulsmann N."/>
            <person name="Schleicher M."/>
            <person name="Noegel A.A."/>
            <person name="Eichinger L."/>
            <person name="Gallinger C."/>
            <person name="Pawlowski J."/>
            <person name="Sierra R."/>
            <person name="Euteneuer U."/>
            <person name="Pillet L."/>
            <person name="Moustafa A."/>
            <person name="Platzer M."/>
            <person name="Groth M."/>
            <person name="Szafranski K."/>
            <person name="Schliwa M."/>
        </authorList>
    </citation>
    <scope>NUCLEOTIDE SEQUENCE [LARGE SCALE GENOMIC DNA]</scope>
</reference>
<dbReference type="Proteomes" id="UP000023152">
    <property type="component" value="Unassembled WGS sequence"/>
</dbReference>
<sequence length="79" mass="9180">MTKTNTKRMGRAELIWQYLCENKDKQKGNEKENKKEGMNVYSNEGNNEQEASAATTENTKSQPRQISENKRGHFPNQNF</sequence>
<dbReference type="EMBL" id="ASPP01003506">
    <property type="protein sequence ID" value="ETO33299.1"/>
    <property type="molecule type" value="Genomic_DNA"/>
</dbReference>
<accession>X6P5C6</accession>
<feature type="compositionally biased region" description="Polar residues" evidence="1">
    <location>
        <begin position="40"/>
        <end position="66"/>
    </location>
</feature>
<feature type="region of interest" description="Disordered" evidence="1">
    <location>
        <begin position="22"/>
        <end position="79"/>
    </location>
</feature>
<keyword evidence="3" id="KW-1185">Reference proteome</keyword>
<organism evidence="2 3">
    <name type="scientific">Reticulomyxa filosa</name>
    <dbReference type="NCBI Taxonomy" id="46433"/>
    <lineage>
        <taxon>Eukaryota</taxon>
        <taxon>Sar</taxon>
        <taxon>Rhizaria</taxon>
        <taxon>Retaria</taxon>
        <taxon>Foraminifera</taxon>
        <taxon>Monothalamids</taxon>
        <taxon>Reticulomyxidae</taxon>
        <taxon>Reticulomyxa</taxon>
    </lineage>
</organism>
<evidence type="ECO:0000313" key="2">
    <source>
        <dbReference type="EMBL" id="ETO33299.1"/>
    </source>
</evidence>
<gene>
    <name evidence="2" type="ORF">RFI_03808</name>
</gene>
<protein>
    <submittedName>
        <fullName evidence="2">Uncharacterized protein</fullName>
    </submittedName>
</protein>
<name>X6P5C6_RETFI</name>
<dbReference type="AlphaFoldDB" id="X6P5C6"/>
<proteinExistence type="predicted"/>
<feature type="compositionally biased region" description="Basic and acidic residues" evidence="1">
    <location>
        <begin position="22"/>
        <end position="37"/>
    </location>
</feature>
<comment type="caution">
    <text evidence="2">The sequence shown here is derived from an EMBL/GenBank/DDBJ whole genome shotgun (WGS) entry which is preliminary data.</text>
</comment>
<evidence type="ECO:0000313" key="3">
    <source>
        <dbReference type="Proteomes" id="UP000023152"/>
    </source>
</evidence>
<evidence type="ECO:0000256" key="1">
    <source>
        <dbReference type="SAM" id="MobiDB-lite"/>
    </source>
</evidence>